<sequence>MDEFTSNNLETENSITTISSDQQQIQLEDEFININNEATSDDMRRNNSVAENSSSSSGTSKNSSNLSSDFLGVGASRVKTIENVEPINVDFNNENENDTISIVHSENQSNVRKKICTIIDSDTEDDEEETEFTSSITLNKSISIGTNFAINKLTDKSKVKSSRLRIDSDSDDEVDDTAVGNNDNENLSDTDNEPIIKIKSKKFSDLIDSESDNENDNRNQNYSSTEESNEHTHATNVLQKKSKENKSEKKRTGTKRSAKDEAMRHIHSETQRLLREAPISLPYHRPKERSLQEFLNRKKIAPAIPQASTVAAKLKMCAAIVSEVVKEKEKEAELFYKSSDSEDDEIPIPNTNELNNLPSSSSLSSIDVQNTENKEEKTQQSNMQKLDVSRKLFVDDVKDSFDVEFSDTPVPQVDNDSDAKNRLNECNEGSKEIDMPRKLFNKNFDDYTDESSEKCDSLNSDSLTLTTDHNINNNNKNQTINEIIQSLDDNYTDNTDIDRNNSIDNNISTLITISSSKSTGNSQDSLQISQHDKIIDLTATQSTLNSNTSSLPSKNMEISDTSLISNEEIKKSNDRNLIPEKSSSLSSELCLDDTSQSSEPDDCGVIGLPPPIFDSDPVIKVKPPQITSMTIKKNALKNIPKLKPKLHGTPGTVIDFTRDLKPNKEAIHSLFDRFLSKHAKVNKHIEQNSEVSVIQTEKTADGLQIHKDILPYKFPAATEASDDPDMNKPGAKLMRLKEELKKKMASKRNEEWKQREKELLMDEDELEDDDNANEFEPEDKDEISAMDAGMSDVEESEPEENDVLITEKKRKSCAFGDDEAEVDENEVVGLSDDEYEEDEEDEGENEDEEDEEDDEDDNEKSEDTDDEVENSQENKNKFSRIVTANDDSNSEDATATDDKIYPVTFERKKTDVDMFDDGDEEDELHVNEQNLQESQSSSIFKTPLTPNNITNTLESRSSQFSSFNINSPDIDFNSKLNNLNSQASDFQSQNDNGEIKNKLYNVQDCNVTDEELMALCSGRFTDNDNDTQNENQPRLTGLIDSTLNEHPITESQIIGMCSGTFSSQALLSSTDLSGNVDDTSQDIRLTLDDTSQNSKDNILEKKHEKQRKNSVTKSFLDIASSSDDDIDNKINSEKNKKVLKKKKVKQLVLSDDEDEEINEEYRQDNEEDDLSTDDDEEKFVDYDSEENEVVVVNKKDLQKVAANFVDAEAELSESEWGSDDEDEKGLDKLELEEGDAEEIDEDQMRDQLGKLHARQVLDDDQRDVRMLKEMLFDDGDLHTDGAGRERRFKWRNIDKLGEENLLGPTNNDDDDDDNQLDPVDLANEMEWRKHRLEREKFLEEKIRSDGDLDLLESDINIDSSGEFLKLGLKVLKKCKTSIAIRSSNVEKIKPIAPRTVSDLIGTPEGKGRMLHKAMKRGSFLARGDEALARLAVMIKKSDTVDLAPKHSRNFLFTHISPSVNEEDDEGDDNDSENKRDMNETSNEKSVRKRKSAAGGTPRTAKKPKFDSNRSSGKKLF</sequence>
<evidence type="ECO:0008006" key="7">
    <source>
        <dbReference type="Google" id="ProtNLM"/>
    </source>
</evidence>
<evidence type="ECO:0000313" key="5">
    <source>
        <dbReference type="EMBL" id="KAK0182174.1"/>
    </source>
</evidence>
<dbReference type="EMBL" id="JAQQBR010000001">
    <property type="protein sequence ID" value="KAK0182174.1"/>
    <property type="molecule type" value="Genomic_DNA"/>
</dbReference>
<feature type="region of interest" description="Disordered" evidence="4">
    <location>
        <begin position="159"/>
        <end position="193"/>
    </location>
</feature>
<dbReference type="PANTHER" id="PTHR14396">
    <property type="entry name" value="CLASPIN"/>
    <property type="match status" value="1"/>
</dbReference>
<gene>
    <name evidence="5" type="ORF">PV327_000336</name>
</gene>
<feature type="compositionally biased region" description="Polar residues" evidence="4">
    <location>
        <begin position="1"/>
        <end position="13"/>
    </location>
</feature>
<dbReference type="GO" id="GO:0010997">
    <property type="term" value="F:anaphase-promoting complex binding"/>
    <property type="evidence" value="ECO:0007669"/>
    <property type="project" value="TreeGrafter"/>
</dbReference>
<dbReference type="GO" id="GO:0033314">
    <property type="term" value="P:mitotic DNA replication checkpoint signaling"/>
    <property type="evidence" value="ECO:0007669"/>
    <property type="project" value="TreeGrafter"/>
</dbReference>
<evidence type="ECO:0000256" key="1">
    <source>
        <dbReference type="ARBA" id="ARBA00004123"/>
    </source>
</evidence>
<keyword evidence="2" id="KW-0597">Phosphoprotein</keyword>
<feature type="compositionally biased region" description="Acidic residues" evidence="4">
    <location>
        <begin position="816"/>
        <end position="870"/>
    </location>
</feature>
<protein>
    <recommendedName>
        <fullName evidence="7">Claspin</fullName>
    </recommendedName>
</protein>
<feature type="compositionally biased region" description="Basic and acidic residues" evidence="4">
    <location>
        <begin position="1471"/>
        <end position="1485"/>
    </location>
</feature>
<comment type="subcellular location">
    <subcellularLocation>
        <location evidence="1">Nucleus</location>
    </subcellularLocation>
</comment>
<feature type="region of interest" description="Disordered" evidence="4">
    <location>
        <begin position="744"/>
        <end position="902"/>
    </location>
</feature>
<keyword evidence="6" id="KW-1185">Reference proteome</keyword>
<feature type="compositionally biased region" description="Low complexity" evidence="4">
    <location>
        <begin position="14"/>
        <end position="23"/>
    </location>
</feature>
<comment type="caution">
    <text evidence="5">The sequence shown here is derived from an EMBL/GenBank/DDBJ whole genome shotgun (WGS) entry which is preliminary data.</text>
</comment>
<evidence type="ECO:0000313" key="6">
    <source>
        <dbReference type="Proteomes" id="UP001168972"/>
    </source>
</evidence>
<accession>A0AA39G601</accession>
<feature type="compositionally biased region" description="Low complexity" evidence="4">
    <location>
        <begin position="352"/>
        <end position="365"/>
    </location>
</feature>
<feature type="compositionally biased region" description="Acidic residues" evidence="4">
    <location>
        <begin position="792"/>
        <end position="802"/>
    </location>
</feature>
<proteinExistence type="predicted"/>
<reference evidence="5" key="2">
    <citation type="submission" date="2023-03" db="EMBL/GenBank/DDBJ databases">
        <authorList>
            <person name="Inwood S.N."/>
            <person name="Skelly J.G."/>
            <person name="Guhlin J."/>
            <person name="Harrop T.W.R."/>
            <person name="Goldson S.G."/>
            <person name="Dearden P.K."/>
        </authorList>
    </citation>
    <scope>NUCLEOTIDE SEQUENCE</scope>
    <source>
        <strain evidence="5">Lincoln</strain>
        <tissue evidence="5">Whole body</tissue>
    </source>
</reference>
<feature type="compositionally biased region" description="Low complexity" evidence="4">
    <location>
        <begin position="46"/>
        <end position="66"/>
    </location>
</feature>
<feature type="compositionally biased region" description="Basic and acidic residues" evidence="4">
    <location>
        <begin position="744"/>
        <end position="760"/>
    </location>
</feature>
<feature type="region of interest" description="Disordered" evidence="4">
    <location>
        <begin position="1453"/>
        <end position="1516"/>
    </location>
</feature>
<evidence type="ECO:0000256" key="3">
    <source>
        <dbReference type="ARBA" id="ARBA00023242"/>
    </source>
</evidence>
<feature type="region of interest" description="Disordered" evidence="4">
    <location>
        <begin position="207"/>
        <end position="278"/>
    </location>
</feature>
<evidence type="ECO:0000256" key="2">
    <source>
        <dbReference type="ARBA" id="ARBA00022553"/>
    </source>
</evidence>
<feature type="region of interest" description="Disordered" evidence="4">
    <location>
        <begin position="1151"/>
        <end position="1175"/>
    </location>
</feature>
<feature type="compositionally biased region" description="Basic and acidic residues" evidence="4">
    <location>
        <begin position="241"/>
        <end position="275"/>
    </location>
</feature>
<dbReference type="GO" id="GO:0005634">
    <property type="term" value="C:nucleus"/>
    <property type="evidence" value="ECO:0007669"/>
    <property type="project" value="UniProtKB-SubCell"/>
</dbReference>
<name>A0AA39G601_MICHY</name>
<keyword evidence="3" id="KW-0539">Nucleus</keyword>
<organism evidence="5 6">
    <name type="scientific">Microctonus hyperodae</name>
    <name type="common">Parasitoid wasp</name>
    <dbReference type="NCBI Taxonomy" id="165561"/>
    <lineage>
        <taxon>Eukaryota</taxon>
        <taxon>Metazoa</taxon>
        <taxon>Ecdysozoa</taxon>
        <taxon>Arthropoda</taxon>
        <taxon>Hexapoda</taxon>
        <taxon>Insecta</taxon>
        <taxon>Pterygota</taxon>
        <taxon>Neoptera</taxon>
        <taxon>Endopterygota</taxon>
        <taxon>Hymenoptera</taxon>
        <taxon>Apocrita</taxon>
        <taxon>Ichneumonoidea</taxon>
        <taxon>Braconidae</taxon>
        <taxon>Euphorinae</taxon>
        <taxon>Microctonus</taxon>
    </lineage>
</organism>
<feature type="region of interest" description="Disordered" evidence="4">
    <location>
        <begin position="1"/>
        <end position="23"/>
    </location>
</feature>
<feature type="compositionally biased region" description="Acidic residues" evidence="4">
    <location>
        <begin position="1165"/>
        <end position="1175"/>
    </location>
</feature>
<dbReference type="InterPro" id="IPR024146">
    <property type="entry name" value="Claspin"/>
</dbReference>
<feature type="region of interest" description="Disordered" evidence="4">
    <location>
        <begin position="37"/>
        <end position="66"/>
    </location>
</feature>
<evidence type="ECO:0000256" key="4">
    <source>
        <dbReference type="SAM" id="MobiDB-lite"/>
    </source>
</evidence>
<dbReference type="Proteomes" id="UP001168972">
    <property type="component" value="Unassembled WGS sequence"/>
</dbReference>
<feature type="region of interest" description="Disordered" evidence="4">
    <location>
        <begin position="336"/>
        <end position="384"/>
    </location>
</feature>
<dbReference type="PANTHER" id="PTHR14396:SF10">
    <property type="entry name" value="CLASPIN"/>
    <property type="match status" value="1"/>
</dbReference>
<reference evidence="5" key="1">
    <citation type="journal article" date="2023" name="bioRxiv">
        <title>Scaffold-level genome assemblies of two parasitoid biocontrol wasps reveal the parthenogenesis mechanism and an associated novel virus.</title>
        <authorList>
            <person name="Inwood S."/>
            <person name="Skelly J."/>
            <person name="Guhlin J."/>
            <person name="Harrop T."/>
            <person name="Goldson S."/>
            <person name="Dearden P."/>
        </authorList>
    </citation>
    <scope>NUCLEOTIDE SEQUENCE</scope>
    <source>
        <strain evidence="5">Lincoln</strain>
        <tissue evidence="5">Whole body</tissue>
    </source>
</reference>
<feature type="compositionally biased region" description="Acidic residues" evidence="4">
    <location>
        <begin position="1460"/>
        <end position="1470"/>
    </location>
</feature>
<dbReference type="GO" id="GO:0007095">
    <property type="term" value="P:mitotic G2 DNA damage checkpoint signaling"/>
    <property type="evidence" value="ECO:0007669"/>
    <property type="project" value="TreeGrafter"/>
</dbReference>
<feature type="compositionally biased region" description="Acidic residues" evidence="4">
    <location>
        <begin position="761"/>
        <end position="781"/>
    </location>
</feature>
<feature type="compositionally biased region" description="Basic and acidic residues" evidence="4">
    <location>
        <begin position="159"/>
        <end position="168"/>
    </location>
</feature>